<dbReference type="PANTHER" id="PTHR33164">
    <property type="entry name" value="TRANSCRIPTIONAL REGULATOR, MARR FAMILY"/>
    <property type="match status" value="1"/>
</dbReference>
<dbReference type="PRINTS" id="PR00598">
    <property type="entry name" value="HTHMARR"/>
</dbReference>
<evidence type="ECO:0000259" key="4">
    <source>
        <dbReference type="PROSITE" id="PS50995"/>
    </source>
</evidence>
<sequence length="171" mass="18615">MSGAESAGSPEVSEAAEARRRLGDALAALRRIIGSQRLDRRNAERSHVAIGFAAVAVLGKVIDDGPLRMSDLATAGRIHPAALTRQVQALEAEGYIERSPDPTDGRAQVVRVTPAGRTAHRRVQQANDAIMAEQLSDWSTDELVDLVDRLEHLIIDLRTSPDARRDVTEHE</sequence>
<dbReference type="InterPro" id="IPR036390">
    <property type="entry name" value="WH_DNA-bd_sf"/>
</dbReference>
<evidence type="ECO:0000256" key="1">
    <source>
        <dbReference type="ARBA" id="ARBA00023015"/>
    </source>
</evidence>
<accession>A0A6J7JHI4</accession>
<feature type="domain" description="HTH marR-type" evidence="4">
    <location>
        <begin position="19"/>
        <end position="155"/>
    </location>
</feature>
<proteinExistence type="predicted"/>
<dbReference type="InterPro" id="IPR000835">
    <property type="entry name" value="HTH_MarR-typ"/>
</dbReference>
<dbReference type="Gene3D" id="1.10.10.10">
    <property type="entry name" value="Winged helix-like DNA-binding domain superfamily/Winged helix DNA-binding domain"/>
    <property type="match status" value="1"/>
</dbReference>
<dbReference type="InterPro" id="IPR039422">
    <property type="entry name" value="MarR/SlyA-like"/>
</dbReference>
<reference evidence="5" key="1">
    <citation type="submission" date="2020-05" db="EMBL/GenBank/DDBJ databases">
        <authorList>
            <person name="Chiriac C."/>
            <person name="Salcher M."/>
            <person name="Ghai R."/>
            <person name="Kavagutti S V."/>
        </authorList>
    </citation>
    <scope>NUCLEOTIDE SEQUENCE</scope>
</reference>
<dbReference type="Pfam" id="PF01047">
    <property type="entry name" value="MarR"/>
    <property type="match status" value="1"/>
</dbReference>
<dbReference type="EMBL" id="CAFBNC010000070">
    <property type="protein sequence ID" value="CAB4942001.1"/>
    <property type="molecule type" value="Genomic_DNA"/>
</dbReference>
<keyword evidence="1" id="KW-0805">Transcription regulation</keyword>
<dbReference type="AlphaFoldDB" id="A0A6J7JHI4"/>
<evidence type="ECO:0000256" key="3">
    <source>
        <dbReference type="ARBA" id="ARBA00023163"/>
    </source>
</evidence>
<keyword evidence="2" id="KW-0238">DNA-binding</keyword>
<evidence type="ECO:0000256" key="2">
    <source>
        <dbReference type="ARBA" id="ARBA00023125"/>
    </source>
</evidence>
<dbReference type="SUPFAM" id="SSF46785">
    <property type="entry name" value="Winged helix' DNA-binding domain"/>
    <property type="match status" value="1"/>
</dbReference>
<gene>
    <name evidence="5" type="ORF">UFOPK3733_01358</name>
</gene>
<dbReference type="GO" id="GO:0006950">
    <property type="term" value="P:response to stress"/>
    <property type="evidence" value="ECO:0007669"/>
    <property type="project" value="TreeGrafter"/>
</dbReference>
<dbReference type="SMART" id="SM00347">
    <property type="entry name" value="HTH_MARR"/>
    <property type="match status" value="1"/>
</dbReference>
<name>A0A6J7JHI4_9ZZZZ</name>
<evidence type="ECO:0000313" key="5">
    <source>
        <dbReference type="EMBL" id="CAB4942001.1"/>
    </source>
</evidence>
<dbReference type="GO" id="GO:0003677">
    <property type="term" value="F:DNA binding"/>
    <property type="evidence" value="ECO:0007669"/>
    <property type="project" value="UniProtKB-KW"/>
</dbReference>
<protein>
    <submittedName>
        <fullName evidence="5">Unannotated protein</fullName>
    </submittedName>
</protein>
<dbReference type="PROSITE" id="PS01117">
    <property type="entry name" value="HTH_MARR_1"/>
    <property type="match status" value="1"/>
</dbReference>
<keyword evidence="3" id="KW-0804">Transcription</keyword>
<dbReference type="InterPro" id="IPR036388">
    <property type="entry name" value="WH-like_DNA-bd_sf"/>
</dbReference>
<dbReference type="PROSITE" id="PS50995">
    <property type="entry name" value="HTH_MARR_2"/>
    <property type="match status" value="1"/>
</dbReference>
<dbReference type="PANTHER" id="PTHR33164:SF57">
    <property type="entry name" value="MARR-FAMILY TRANSCRIPTIONAL REGULATOR"/>
    <property type="match status" value="1"/>
</dbReference>
<organism evidence="5">
    <name type="scientific">freshwater metagenome</name>
    <dbReference type="NCBI Taxonomy" id="449393"/>
    <lineage>
        <taxon>unclassified sequences</taxon>
        <taxon>metagenomes</taxon>
        <taxon>ecological metagenomes</taxon>
    </lineage>
</organism>
<dbReference type="InterPro" id="IPR023187">
    <property type="entry name" value="Tscrpt_reg_MarR-type_CS"/>
</dbReference>
<dbReference type="GO" id="GO:0003700">
    <property type="term" value="F:DNA-binding transcription factor activity"/>
    <property type="evidence" value="ECO:0007669"/>
    <property type="project" value="InterPro"/>
</dbReference>